<evidence type="ECO:0000313" key="1">
    <source>
        <dbReference type="EMBL" id="AKF92645.1"/>
    </source>
</evidence>
<protein>
    <submittedName>
        <fullName evidence="1">Terminase</fullName>
    </submittedName>
</protein>
<organism evidence="1">
    <name type="scientific">Brevibacillus laterosporus</name>
    <name type="common">Bacillus laterosporus</name>
    <dbReference type="NCBI Taxonomy" id="1465"/>
    <lineage>
        <taxon>Bacteria</taxon>
        <taxon>Bacillati</taxon>
        <taxon>Bacillota</taxon>
        <taxon>Bacilli</taxon>
        <taxon>Bacillales</taxon>
        <taxon>Paenibacillaceae</taxon>
        <taxon>Brevibacillus</taxon>
    </lineage>
</organism>
<proteinExistence type="predicted"/>
<gene>
    <name evidence="1" type="ORF">EX87_02335</name>
</gene>
<name>A0A0F7BYD4_BRELA</name>
<accession>A0A0F7BYD4</accession>
<dbReference type="EMBL" id="CP011074">
    <property type="protein sequence ID" value="AKF92645.1"/>
    <property type="molecule type" value="Genomic_DNA"/>
</dbReference>
<dbReference type="AlphaFoldDB" id="A0A0F7BYD4"/>
<reference evidence="1" key="1">
    <citation type="submission" date="2015-03" db="EMBL/GenBank/DDBJ databases">
        <title>MIGS Cultured Bacterial/Archaeal sample from Brevibacillus laterosporus.</title>
        <authorList>
            <person name="Zeng D."/>
            <person name="Zhu L."/>
            <person name="Dong G."/>
            <person name="Ye W."/>
            <person name="Ren D."/>
            <person name="Wu L."/>
            <person name="Xu J."/>
            <person name="Li G."/>
            <person name="Guo L."/>
        </authorList>
    </citation>
    <scope>NUCLEOTIDE SEQUENCE</scope>
    <source>
        <strain evidence="1">B9</strain>
    </source>
</reference>
<sequence>MKRLHHDTPQFLKRIMYQLGEEFLNQIVEEINRQDLIDNGGMWQSFTQGGEGNVWEFDSDRDTLTLEVGSNLGAEEGKRGYPEFVNDGYTIEKGHFVPGYFKSNGGFVYDPEAKSGFWARPRSFIGRKYFDIALKDFKGGMQALLSTLLDEEVKRRGL</sequence>